<keyword evidence="6" id="KW-0808">Transferase</keyword>
<keyword evidence="7" id="KW-0812">Transmembrane</keyword>
<reference evidence="14 15" key="1">
    <citation type="submission" date="2017-02" db="EMBL/GenBank/DDBJ databases">
        <title>Bacillus pseudomycoides isolate FSL K6-0042.</title>
        <authorList>
            <person name="Kovac J."/>
        </authorList>
    </citation>
    <scope>NUCLEOTIDE SEQUENCE [LARGE SCALE GENOMIC DNA]</scope>
    <source>
        <strain evidence="14 15">FSL K6-0042</strain>
    </source>
</reference>
<dbReference type="CDD" id="cd00082">
    <property type="entry name" value="HisKA"/>
    <property type="match status" value="1"/>
</dbReference>
<evidence type="ECO:0000256" key="9">
    <source>
        <dbReference type="ARBA" id="ARBA00022777"/>
    </source>
</evidence>
<evidence type="ECO:0000256" key="12">
    <source>
        <dbReference type="ARBA" id="ARBA00023012"/>
    </source>
</evidence>
<organism evidence="14 15">
    <name type="scientific">Bacillus pseudomycoides</name>
    <dbReference type="NCBI Taxonomy" id="64104"/>
    <lineage>
        <taxon>Bacteria</taxon>
        <taxon>Bacillati</taxon>
        <taxon>Bacillota</taxon>
        <taxon>Bacilli</taxon>
        <taxon>Bacillales</taxon>
        <taxon>Bacillaceae</taxon>
        <taxon>Bacillus</taxon>
        <taxon>Bacillus cereus group</taxon>
    </lineage>
</organism>
<dbReference type="GO" id="GO:0005886">
    <property type="term" value="C:plasma membrane"/>
    <property type="evidence" value="ECO:0007669"/>
    <property type="project" value="UniProtKB-SubCell"/>
</dbReference>
<evidence type="ECO:0000256" key="5">
    <source>
        <dbReference type="ARBA" id="ARBA00022553"/>
    </source>
</evidence>
<keyword evidence="4" id="KW-1003">Cell membrane</keyword>
<dbReference type="CDD" id="cd00075">
    <property type="entry name" value="HATPase"/>
    <property type="match status" value="1"/>
</dbReference>
<accession>A0A1Y3M8S7</accession>
<comment type="subcellular location">
    <subcellularLocation>
        <location evidence="2">Cell membrane</location>
        <topology evidence="2">Multi-pass membrane protein</topology>
    </subcellularLocation>
</comment>
<evidence type="ECO:0000256" key="10">
    <source>
        <dbReference type="ARBA" id="ARBA00022840"/>
    </source>
</evidence>
<sequence>MKFFLAFICSILFATICIILFQSLVGSIYADVARYEEKYSFIYFVIFLILTSLFFLLLSKSTVKRIEQINHSVKQISKGNLEVHIPVLKSDEIGELATNINGMAESLKESIEKEKRSQEMKNEMIHNISHDLRTPVTSLIGYVDLVESKLHSNVEECNQYVAVLKRKSDELKNQIDDLLEYCHINYKEIQLHKEIIGVKALIEQIMIDFVPQLDEAKLHFEIECKQNLQIEADIHVIVRLIQNVISNSISYGKSGKKIIIQILQKKPNVEIKIKNYGQCISKEDLPYIFEKFYRGEKSRNAHTGGKGMGLAIAKSIAQLHEGDITVCSSNEETTFTILLPEYKEEL</sequence>
<dbReference type="Proteomes" id="UP000195321">
    <property type="component" value="Unassembled WGS sequence"/>
</dbReference>
<keyword evidence="9 14" id="KW-0418">Kinase</keyword>
<dbReference type="SUPFAM" id="SSF55874">
    <property type="entry name" value="ATPase domain of HSP90 chaperone/DNA topoisomerase II/histidine kinase"/>
    <property type="match status" value="1"/>
</dbReference>
<evidence type="ECO:0000256" key="7">
    <source>
        <dbReference type="ARBA" id="ARBA00022692"/>
    </source>
</evidence>
<evidence type="ECO:0000256" key="6">
    <source>
        <dbReference type="ARBA" id="ARBA00022679"/>
    </source>
</evidence>
<keyword evidence="12" id="KW-0902">Two-component regulatory system</keyword>
<dbReference type="PRINTS" id="PR00344">
    <property type="entry name" value="BCTRLSENSOR"/>
</dbReference>
<dbReference type="InterPro" id="IPR036890">
    <property type="entry name" value="HATPase_C_sf"/>
</dbReference>
<dbReference type="GO" id="GO:0000155">
    <property type="term" value="F:phosphorelay sensor kinase activity"/>
    <property type="evidence" value="ECO:0007669"/>
    <property type="project" value="InterPro"/>
</dbReference>
<evidence type="ECO:0000256" key="4">
    <source>
        <dbReference type="ARBA" id="ARBA00022475"/>
    </source>
</evidence>
<evidence type="ECO:0000256" key="1">
    <source>
        <dbReference type="ARBA" id="ARBA00000085"/>
    </source>
</evidence>
<evidence type="ECO:0000256" key="11">
    <source>
        <dbReference type="ARBA" id="ARBA00022989"/>
    </source>
</evidence>
<dbReference type="EMBL" id="MWPX01000034">
    <property type="protein sequence ID" value="OUM46838.1"/>
    <property type="molecule type" value="Genomic_DNA"/>
</dbReference>
<keyword evidence="5" id="KW-0597">Phosphoprotein</keyword>
<keyword evidence="11" id="KW-1133">Transmembrane helix</keyword>
<evidence type="ECO:0000256" key="2">
    <source>
        <dbReference type="ARBA" id="ARBA00004651"/>
    </source>
</evidence>
<dbReference type="InterPro" id="IPR005467">
    <property type="entry name" value="His_kinase_dom"/>
</dbReference>
<dbReference type="Gene3D" id="3.30.565.10">
    <property type="entry name" value="Histidine kinase-like ATPase, C-terminal domain"/>
    <property type="match status" value="1"/>
</dbReference>
<name>A0A1Y3M8S7_9BACI</name>
<dbReference type="GO" id="GO:0005524">
    <property type="term" value="F:ATP binding"/>
    <property type="evidence" value="ECO:0007669"/>
    <property type="project" value="UniProtKB-KW"/>
</dbReference>
<dbReference type="Pfam" id="PF02518">
    <property type="entry name" value="HATPase_c"/>
    <property type="match status" value="1"/>
</dbReference>
<dbReference type="CDD" id="cd06225">
    <property type="entry name" value="HAMP"/>
    <property type="match status" value="1"/>
</dbReference>
<proteinExistence type="predicted"/>
<dbReference type="FunFam" id="3.30.565.10:FF:000013">
    <property type="entry name" value="Two-component sensor histidine kinase"/>
    <property type="match status" value="1"/>
</dbReference>
<keyword evidence="10" id="KW-0067">ATP-binding</keyword>
<dbReference type="EC" id="2.7.13.3" evidence="3"/>
<dbReference type="PROSITE" id="PS50109">
    <property type="entry name" value="HIS_KIN"/>
    <property type="match status" value="1"/>
</dbReference>
<dbReference type="InterPro" id="IPR003594">
    <property type="entry name" value="HATPase_dom"/>
</dbReference>
<dbReference type="SMART" id="SM00388">
    <property type="entry name" value="HisKA"/>
    <property type="match status" value="1"/>
</dbReference>
<evidence type="ECO:0000256" key="3">
    <source>
        <dbReference type="ARBA" id="ARBA00012438"/>
    </source>
</evidence>
<dbReference type="Pfam" id="PF00672">
    <property type="entry name" value="HAMP"/>
    <property type="match status" value="1"/>
</dbReference>
<dbReference type="InterPro" id="IPR036097">
    <property type="entry name" value="HisK_dim/P_sf"/>
</dbReference>
<comment type="catalytic activity">
    <reaction evidence="1">
        <text>ATP + protein L-histidine = ADP + protein N-phospho-L-histidine.</text>
        <dbReference type="EC" id="2.7.13.3"/>
    </reaction>
</comment>
<dbReference type="Gene3D" id="6.10.340.10">
    <property type="match status" value="1"/>
</dbReference>
<comment type="caution">
    <text evidence="14">The sequence shown here is derived from an EMBL/GenBank/DDBJ whole genome shotgun (WGS) entry which is preliminary data.</text>
</comment>
<dbReference type="SUPFAM" id="SSF158472">
    <property type="entry name" value="HAMP domain-like"/>
    <property type="match status" value="1"/>
</dbReference>
<dbReference type="InterPro" id="IPR050398">
    <property type="entry name" value="HssS/ArlS-like"/>
</dbReference>
<dbReference type="Gene3D" id="1.10.287.130">
    <property type="match status" value="1"/>
</dbReference>
<keyword evidence="8" id="KW-0547">Nucleotide-binding</keyword>
<dbReference type="SMART" id="SM00304">
    <property type="entry name" value="HAMP"/>
    <property type="match status" value="1"/>
</dbReference>
<dbReference type="AlphaFoldDB" id="A0A1Y3M8S7"/>
<gene>
    <name evidence="14" type="ORF">BW425_21720</name>
</gene>
<dbReference type="Pfam" id="PF00512">
    <property type="entry name" value="HisKA"/>
    <property type="match status" value="1"/>
</dbReference>
<dbReference type="PANTHER" id="PTHR45528:SF1">
    <property type="entry name" value="SENSOR HISTIDINE KINASE CPXA"/>
    <property type="match status" value="1"/>
</dbReference>
<dbReference type="SMART" id="SM00387">
    <property type="entry name" value="HATPase_c"/>
    <property type="match status" value="1"/>
</dbReference>
<evidence type="ECO:0000313" key="15">
    <source>
        <dbReference type="Proteomes" id="UP000195321"/>
    </source>
</evidence>
<dbReference type="PANTHER" id="PTHR45528">
    <property type="entry name" value="SENSOR HISTIDINE KINASE CPXA"/>
    <property type="match status" value="1"/>
</dbReference>
<evidence type="ECO:0000313" key="14">
    <source>
        <dbReference type="EMBL" id="OUM46838.1"/>
    </source>
</evidence>
<keyword evidence="13" id="KW-0472">Membrane</keyword>
<evidence type="ECO:0000256" key="13">
    <source>
        <dbReference type="ARBA" id="ARBA00023136"/>
    </source>
</evidence>
<dbReference type="SUPFAM" id="SSF47384">
    <property type="entry name" value="Homodimeric domain of signal transducing histidine kinase"/>
    <property type="match status" value="1"/>
</dbReference>
<dbReference type="InterPro" id="IPR003661">
    <property type="entry name" value="HisK_dim/P_dom"/>
</dbReference>
<dbReference type="InterPro" id="IPR003660">
    <property type="entry name" value="HAMP_dom"/>
</dbReference>
<dbReference type="InterPro" id="IPR004358">
    <property type="entry name" value="Sig_transdc_His_kin-like_C"/>
</dbReference>
<protein>
    <recommendedName>
        <fullName evidence="3">histidine kinase</fullName>
        <ecNumber evidence="3">2.7.13.3</ecNumber>
    </recommendedName>
</protein>
<dbReference type="PROSITE" id="PS50885">
    <property type="entry name" value="HAMP"/>
    <property type="match status" value="1"/>
</dbReference>
<evidence type="ECO:0000256" key="8">
    <source>
        <dbReference type="ARBA" id="ARBA00022741"/>
    </source>
</evidence>